<gene>
    <name evidence="2" type="ORF">CCAM_LOCUS37426</name>
</gene>
<dbReference type="AlphaFoldDB" id="A0A484N3K1"/>
<sequence length="294" mass="32563">MPASPMISLSPESFSSFSNRNLADIAARVVEEFRAENGYDSDFFEEEEEDGVFGVLEGDVKLVSGDSVKAEGKDDGGDGEEVEFEFVPGGGEFSPISADEIFYNGEIRPIFPIFNRNLSTDCVNFNSEQTTRSNSGDERAVTNPPPKIRLPLRRLFNEELEPPPPRSSPEEDEIYGIPPGTYCVWRPNASPGKPSARMCEKSNSTGWSKRWKFRDLVHRSNSDGKDRFVFLSPSVKNGSQDSENPAAGEASNAAEKPRSPPLSGDKRRSYLTYKQDLVGFFAHTNGLSRSLQPF</sequence>
<dbReference type="Pfam" id="PF07816">
    <property type="entry name" value="DUF1645"/>
    <property type="match status" value="1"/>
</dbReference>
<proteinExistence type="predicted"/>
<feature type="region of interest" description="Disordered" evidence="1">
    <location>
        <begin position="227"/>
        <end position="268"/>
    </location>
</feature>
<protein>
    <recommendedName>
        <fullName evidence="4">DUF1645 domain-containing protein</fullName>
    </recommendedName>
</protein>
<evidence type="ECO:0000256" key="1">
    <source>
        <dbReference type="SAM" id="MobiDB-lite"/>
    </source>
</evidence>
<keyword evidence="3" id="KW-1185">Reference proteome</keyword>
<dbReference type="InterPro" id="IPR012442">
    <property type="entry name" value="DUF1645_plant"/>
</dbReference>
<dbReference type="PANTHER" id="PTHR33095:SF23">
    <property type="entry name" value="DUF1645 FAMILY PROTEIN"/>
    <property type="match status" value="1"/>
</dbReference>
<evidence type="ECO:0008006" key="4">
    <source>
        <dbReference type="Google" id="ProtNLM"/>
    </source>
</evidence>
<evidence type="ECO:0000313" key="3">
    <source>
        <dbReference type="Proteomes" id="UP000595140"/>
    </source>
</evidence>
<organism evidence="2 3">
    <name type="scientific">Cuscuta campestris</name>
    <dbReference type="NCBI Taxonomy" id="132261"/>
    <lineage>
        <taxon>Eukaryota</taxon>
        <taxon>Viridiplantae</taxon>
        <taxon>Streptophyta</taxon>
        <taxon>Embryophyta</taxon>
        <taxon>Tracheophyta</taxon>
        <taxon>Spermatophyta</taxon>
        <taxon>Magnoliopsida</taxon>
        <taxon>eudicotyledons</taxon>
        <taxon>Gunneridae</taxon>
        <taxon>Pentapetalae</taxon>
        <taxon>asterids</taxon>
        <taxon>lamiids</taxon>
        <taxon>Solanales</taxon>
        <taxon>Convolvulaceae</taxon>
        <taxon>Cuscuteae</taxon>
        <taxon>Cuscuta</taxon>
        <taxon>Cuscuta subgen. Grammica</taxon>
        <taxon>Cuscuta sect. Cleistogrammica</taxon>
    </lineage>
</organism>
<dbReference type="Proteomes" id="UP000595140">
    <property type="component" value="Unassembled WGS sequence"/>
</dbReference>
<feature type="compositionally biased region" description="Polar residues" evidence="1">
    <location>
        <begin position="234"/>
        <end position="243"/>
    </location>
</feature>
<name>A0A484N3K1_9ASTE</name>
<dbReference type="OrthoDB" id="666789at2759"/>
<evidence type="ECO:0000313" key="2">
    <source>
        <dbReference type="EMBL" id="VFQ95650.1"/>
    </source>
</evidence>
<dbReference type="EMBL" id="OOIL02005600">
    <property type="protein sequence ID" value="VFQ95650.1"/>
    <property type="molecule type" value="Genomic_DNA"/>
</dbReference>
<accession>A0A484N3K1</accession>
<dbReference type="PANTHER" id="PTHR33095">
    <property type="entry name" value="OS07G0619500 PROTEIN"/>
    <property type="match status" value="1"/>
</dbReference>
<feature type="region of interest" description="Disordered" evidence="1">
    <location>
        <begin position="128"/>
        <end position="147"/>
    </location>
</feature>
<reference evidence="2 3" key="1">
    <citation type="submission" date="2018-04" db="EMBL/GenBank/DDBJ databases">
        <authorList>
            <person name="Vogel A."/>
        </authorList>
    </citation>
    <scope>NUCLEOTIDE SEQUENCE [LARGE SCALE GENOMIC DNA]</scope>
</reference>